<evidence type="ECO:0000313" key="3">
    <source>
        <dbReference type="EMBL" id="PXZ40752.1"/>
    </source>
</evidence>
<gene>
    <name evidence="3" type="ORF">DM482_01035</name>
    <name evidence="2" type="ORF">M5S13_12010</name>
</gene>
<evidence type="ECO:0000256" key="1">
    <source>
        <dbReference type="SAM" id="Phobius"/>
    </source>
</evidence>
<accession>A0AAE5TLX3</accession>
<reference evidence="2" key="3">
    <citation type="submission" date="2022-05" db="EMBL/GenBank/DDBJ databases">
        <authorList>
            <person name="Chen Y."/>
            <person name="Zhu J."/>
            <person name="Zhu K."/>
        </authorList>
    </citation>
    <scope>NUCLEOTIDE SEQUENCE</scope>
    <source>
        <strain evidence="2">AV25</strain>
    </source>
</reference>
<sequence length="112" mass="12639">MAFFLFLLFFYVVIFVGGLTLALGGLALFIAGCLIVIAINLAIRFWYLVAIAMFIMVFPVLYLEGWLVWILVPIIVFAVAMWFIPVPDEQKADDEKAKVEFKASRNSLISKS</sequence>
<dbReference type="Proteomes" id="UP000247594">
    <property type="component" value="Unassembled WGS sequence"/>
</dbReference>
<dbReference type="EMBL" id="QJPJ01000001">
    <property type="protein sequence ID" value="PXZ40752.1"/>
    <property type="molecule type" value="Genomic_DNA"/>
</dbReference>
<keyword evidence="1" id="KW-1133">Transmembrane helix</keyword>
<reference evidence="3 4" key="1">
    <citation type="submission" date="2018-06" db="EMBL/GenBank/DDBJ databases">
        <authorList>
            <person name="Teymurazov M."/>
            <person name="Kislichkina A."/>
            <person name="Abaymova A."/>
            <person name="Mukhina T."/>
            <person name="Mayskaya N."/>
            <person name="Svetoch E."/>
            <person name="Bogun A."/>
        </authorList>
    </citation>
    <scope>NUCLEOTIDE SEQUENCE [LARGE SCALE GENOMIC DNA]</scope>
    <source>
        <strain evidence="3 4">SCPM-O-B-8406</strain>
    </source>
</reference>
<name>A0AAE5TLX3_AVIPA</name>
<dbReference type="Proteomes" id="UP001347884">
    <property type="component" value="Unassembled WGS sequence"/>
</dbReference>
<evidence type="ECO:0000313" key="5">
    <source>
        <dbReference type="Proteomes" id="UP001347884"/>
    </source>
</evidence>
<keyword evidence="5" id="KW-1185">Reference proteome</keyword>
<dbReference type="EMBL" id="JAMDKF010000040">
    <property type="protein sequence ID" value="MEE6042586.1"/>
    <property type="molecule type" value="Genomic_DNA"/>
</dbReference>
<dbReference type="RefSeq" id="WP_110478706.1">
    <property type="nucleotide sequence ID" value="NZ_CP081939.1"/>
</dbReference>
<dbReference type="AlphaFoldDB" id="A0AAE5TLX3"/>
<keyword evidence="1" id="KW-0812">Transmembrane</keyword>
<comment type="caution">
    <text evidence="3">The sequence shown here is derived from an EMBL/GenBank/DDBJ whole genome shotgun (WGS) entry which is preliminary data.</text>
</comment>
<protein>
    <submittedName>
        <fullName evidence="3">Uncharacterized protein</fullName>
    </submittedName>
</protein>
<keyword evidence="1" id="KW-0472">Membrane</keyword>
<feature type="transmembrane region" description="Helical" evidence="1">
    <location>
        <begin position="45"/>
        <end position="62"/>
    </location>
</feature>
<evidence type="ECO:0000313" key="2">
    <source>
        <dbReference type="EMBL" id="MEE6042586.1"/>
    </source>
</evidence>
<reference evidence="2 5" key="2">
    <citation type="journal article" date="2022" name="Front. Microbiol.">
        <title>Commensal bacteria contribute to the growth of multidrug-resistant Avibacterium paragallinarum in chickens.</title>
        <authorList>
            <person name="Zhu J."/>
            <person name="Chen Y."/>
            <person name="Wu Y."/>
            <person name="Wang Y."/>
            <person name="Zhu K."/>
        </authorList>
    </citation>
    <scope>NUCLEOTIDE SEQUENCE [LARGE SCALE GENOMIC DNA]</scope>
    <source>
        <strain evidence="2 5">AV25</strain>
    </source>
</reference>
<proteinExistence type="predicted"/>
<organism evidence="3 4">
    <name type="scientific">Avibacterium paragallinarum</name>
    <name type="common">Haemophilus gallinarum</name>
    <dbReference type="NCBI Taxonomy" id="728"/>
    <lineage>
        <taxon>Bacteria</taxon>
        <taxon>Pseudomonadati</taxon>
        <taxon>Pseudomonadota</taxon>
        <taxon>Gammaproteobacteria</taxon>
        <taxon>Pasteurellales</taxon>
        <taxon>Pasteurellaceae</taxon>
        <taxon>Avibacterium</taxon>
    </lineage>
</organism>
<feature type="transmembrane region" description="Helical" evidence="1">
    <location>
        <begin position="6"/>
        <end position="38"/>
    </location>
</feature>
<feature type="transmembrane region" description="Helical" evidence="1">
    <location>
        <begin position="68"/>
        <end position="86"/>
    </location>
</feature>
<evidence type="ECO:0000313" key="4">
    <source>
        <dbReference type="Proteomes" id="UP000247594"/>
    </source>
</evidence>